<dbReference type="EMBL" id="GCKF01039880">
    <property type="protein sequence ID" value="JAG95663.1"/>
    <property type="molecule type" value="Transcribed_RNA"/>
</dbReference>
<accession>A0A0D6R066</accession>
<evidence type="ECO:0000256" key="1">
    <source>
        <dbReference type="ARBA" id="ARBA00005909"/>
    </source>
</evidence>
<feature type="domain" description="BES1/BZR1 plant transcription factor N-terminal" evidence="6">
    <location>
        <begin position="4"/>
        <end position="153"/>
    </location>
</feature>
<dbReference type="InterPro" id="IPR033264">
    <property type="entry name" value="BZR"/>
</dbReference>
<feature type="region of interest" description="Disordered" evidence="5">
    <location>
        <begin position="168"/>
        <end position="207"/>
    </location>
</feature>
<evidence type="ECO:0000313" key="7">
    <source>
        <dbReference type="EMBL" id="JAG95663.1"/>
    </source>
</evidence>
<dbReference type="InterPro" id="IPR008540">
    <property type="entry name" value="BES1_N"/>
</dbReference>
<dbReference type="GO" id="GO:0003700">
    <property type="term" value="F:DNA-binding transcription factor activity"/>
    <property type="evidence" value="ECO:0007669"/>
    <property type="project" value="InterPro"/>
</dbReference>
<reference evidence="7" key="1">
    <citation type="submission" date="2015-03" db="EMBL/GenBank/DDBJ databases">
        <title>A transcriptome of Araucaria cunninghamii, an australian fine timber species.</title>
        <authorList>
            <person name="Jing Yi C.J.Y."/>
            <person name="Yin San L.Y.S."/>
            <person name="Abdul Karim S.S."/>
            <person name="Wan Azmi N.N."/>
            <person name="Hercus R.R."/>
            <person name="Croft L.L."/>
        </authorList>
    </citation>
    <scope>NUCLEOTIDE SEQUENCE</scope>
    <source>
        <strain evidence="7">MI0301</strain>
        <tissue evidence="7">Leaf</tissue>
    </source>
</reference>
<proteinExistence type="inferred from homology"/>
<name>A0A0D6R066_ARACU</name>
<keyword evidence="2" id="KW-0805">Transcription regulation</keyword>
<dbReference type="GO" id="GO:0003677">
    <property type="term" value="F:DNA binding"/>
    <property type="evidence" value="ECO:0007669"/>
    <property type="project" value="UniProtKB-KW"/>
</dbReference>
<feature type="compositionally biased region" description="Low complexity" evidence="5">
    <location>
        <begin position="98"/>
        <end position="114"/>
    </location>
</feature>
<evidence type="ECO:0000256" key="2">
    <source>
        <dbReference type="ARBA" id="ARBA00023015"/>
    </source>
</evidence>
<sequence length="407" mass="42360">MTSGSRLPTWKERENNKRRERRRRAIAAKIYQGLRMYGNYKLPKHCDNNEVLKALCAEAGWTVEEDGTTYRKGCLPAERMDVSGGASASMSPCSSYHPSPAASYHTSPASSSFPSPGPSYHASPASSNFPSPGPSYAEGGGATSYLIPWLKNLSGGMSPNMGGAACRGLPPLRMGSNSAPVTPPLSSPTARGQRPKPDWEAALGKHSSSSSSAASAAAAAAAAGGSEHGFSISGAAWQNYPFLSAPASPARRAAPLVVVPEALDLSDAAAGKGRWVGGVRVPGPSSPTFSLLSPAARLEHSLASASASAAPFFGLKQPESAESSRMWTPMQSGRSSPSNAVGANHATEGLVTGSSDDDFRFECGNAVTVKPWEGERIHEECGGEIASDDLELTLGNSRQKSKPDHCS</sequence>
<comment type="similarity">
    <text evidence="1">Belongs to the BZR/LAT61 family.</text>
</comment>
<feature type="compositionally biased region" description="Polar residues" evidence="5">
    <location>
        <begin position="327"/>
        <end position="341"/>
    </location>
</feature>
<feature type="region of interest" description="Disordered" evidence="5">
    <location>
        <begin position="97"/>
        <end position="134"/>
    </location>
</feature>
<dbReference type="PANTHER" id="PTHR31506:SF2">
    <property type="entry name" value="BES1_BZR1 HOMOLOG PROTEIN 3"/>
    <property type="match status" value="1"/>
</dbReference>
<feature type="region of interest" description="Disordered" evidence="5">
    <location>
        <begin position="1"/>
        <end position="21"/>
    </location>
</feature>
<keyword evidence="4" id="KW-0804">Transcription</keyword>
<dbReference type="GO" id="GO:0006351">
    <property type="term" value="P:DNA-templated transcription"/>
    <property type="evidence" value="ECO:0007669"/>
    <property type="project" value="InterPro"/>
</dbReference>
<evidence type="ECO:0000256" key="3">
    <source>
        <dbReference type="ARBA" id="ARBA00023125"/>
    </source>
</evidence>
<dbReference type="AlphaFoldDB" id="A0A0D6R066"/>
<dbReference type="PANTHER" id="PTHR31506">
    <property type="entry name" value="BES1/BZR1 HOMOLOG PROTEIN 3-RELATED"/>
    <property type="match status" value="1"/>
</dbReference>
<feature type="region of interest" description="Disordered" evidence="5">
    <location>
        <begin position="327"/>
        <end position="355"/>
    </location>
</feature>
<organism evidence="7">
    <name type="scientific">Araucaria cunninghamii</name>
    <name type="common">Hoop pine</name>
    <name type="synonym">Moreton Bay pine</name>
    <dbReference type="NCBI Taxonomy" id="56994"/>
    <lineage>
        <taxon>Eukaryota</taxon>
        <taxon>Viridiplantae</taxon>
        <taxon>Streptophyta</taxon>
        <taxon>Embryophyta</taxon>
        <taxon>Tracheophyta</taxon>
        <taxon>Spermatophyta</taxon>
        <taxon>Pinopsida</taxon>
        <taxon>Pinidae</taxon>
        <taxon>Conifers II</taxon>
        <taxon>Araucariales</taxon>
        <taxon>Araucariaceae</taxon>
        <taxon>Araucaria</taxon>
    </lineage>
</organism>
<dbReference type="GO" id="GO:0009742">
    <property type="term" value="P:brassinosteroid mediated signaling pathway"/>
    <property type="evidence" value="ECO:0007669"/>
    <property type="project" value="InterPro"/>
</dbReference>
<dbReference type="Pfam" id="PF05687">
    <property type="entry name" value="BES1_N"/>
    <property type="match status" value="1"/>
</dbReference>
<evidence type="ECO:0000256" key="4">
    <source>
        <dbReference type="ARBA" id="ARBA00023163"/>
    </source>
</evidence>
<keyword evidence="3" id="KW-0238">DNA-binding</keyword>
<protein>
    <recommendedName>
        <fullName evidence="6">BES1/BZR1 plant transcription factor N-terminal domain-containing protein</fullName>
    </recommendedName>
</protein>
<evidence type="ECO:0000259" key="6">
    <source>
        <dbReference type="Pfam" id="PF05687"/>
    </source>
</evidence>
<evidence type="ECO:0000256" key="5">
    <source>
        <dbReference type="SAM" id="MobiDB-lite"/>
    </source>
</evidence>